<dbReference type="EMBL" id="GL833171">
    <property type="protein sequence ID" value="EGB03461.1"/>
    <property type="molecule type" value="Genomic_DNA"/>
</dbReference>
<dbReference type="GeneID" id="20221383"/>
<dbReference type="GO" id="GO:0006084">
    <property type="term" value="P:acetyl-CoA metabolic process"/>
    <property type="evidence" value="ECO:0007669"/>
    <property type="project" value="TreeGrafter"/>
</dbReference>
<protein>
    <recommendedName>
        <fullName evidence="2">Hydroxymethylglutaryl-coenzyme A synthase N-terminal domain-containing protein</fullName>
    </recommendedName>
</protein>
<proteinExistence type="predicted"/>
<evidence type="ECO:0000259" key="2">
    <source>
        <dbReference type="Pfam" id="PF01154"/>
    </source>
</evidence>
<organism evidence="4">
    <name type="scientific">Aureococcus anophagefferens</name>
    <name type="common">Harmful bloom alga</name>
    <dbReference type="NCBI Taxonomy" id="44056"/>
    <lineage>
        <taxon>Eukaryota</taxon>
        <taxon>Sar</taxon>
        <taxon>Stramenopiles</taxon>
        <taxon>Ochrophyta</taxon>
        <taxon>Pelagophyceae</taxon>
        <taxon>Pelagomonadales</taxon>
        <taxon>Pelagomonadaceae</taxon>
        <taxon>Aureococcus</taxon>
    </lineage>
</organism>
<dbReference type="SUPFAM" id="SSF53901">
    <property type="entry name" value="Thiolase-like"/>
    <property type="match status" value="1"/>
</dbReference>
<dbReference type="InParanoid" id="F0YN61"/>
<keyword evidence="4" id="KW-1185">Reference proteome</keyword>
<name>F0YN61_AURAN</name>
<dbReference type="Pfam" id="PF01154">
    <property type="entry name" value="HMG_CoA_synt_N"/>
    <property type="match status" value="1"/>
</dbReference>
<dbReference type="AlphaFoldDB" id="F0YN61"/>
<dbReference type="InterPro" id="IPR013528">
    <property type="entry name" value="HMG_CoA_synth_N"/>
</dbReference>
<feature type="non-terminal residue" evidence="3">
    <location>
        <position position="1"/>
    </location>
</feature>
<sequence>EVGTESAVDRGKSTKSFLMSFFEADDHHSVEGLDTFNACYGGTNAFFSTTNWIQGQGWNGEYGVVICSDPAVHPDPAQISGIGASSMAMTIAPRAPCFL</sequence>
<reference evidence="3 4" key="1">
    <citation type="journal article" date="2011" name="Proc. Natl. Acad. Sci. U.S.A.">
        <title>Niche of harmful alga Aureococcus anophagefferens revealed through ecogenomics.</title>
        <authorList>
            <person name="Gobler C.J."/>
            <person name="Berry D.L."/>
            <person name="Dyhrman S.T."/>
            <person name="Wilhelm S.W."/>
            <person name="Salamov A."/>
            <person name="Lobanov A.V."/>
            <person name="Zhang Y."/>
            <person name="Collier J.L."/>
            <person name="Wurch L.L."/>
            <person name="Kustka A.B."/>
            <person name="Dill B.D."/>
            <person name="Shah M."/>
            <person name="VerBerkmoes N.C."/>
            <person name="Kuo A."/>
            <person name="Terry A."/>
            <person name="Pangilinan J."/>
            <person name="Lindquist E.A."/>
            <person name="Lucas S."/>
            <person name="Paulsen I.T."/>
            <person name="Hattenrath-Lehmann T.K."/>
            <person name="Talmage S.C."/>
            <person name="Walker E.A."/>
            <person name="Koch F."/>
            <person name="Burson A.M."/>
            <person name="Marcoval M.A."/>
            <person name="Tang Y.Z."/>
            <person name="Lecleir G.R."/>
            <person name="Coyne K.J."/>
            <person name="Berg G.M."/>
            <person name="Bertrand E.M."/>
            <person name="Saito M.A."/>
            <person name="Gladyshev V.N."/>
            <person name="Grigoriev I.V."/>
        </authorList>
    </citation>
    <scope>NUCLEOTIDE SEQUENCE [LARGE SCALE GENOMIC DNA]</scope>
    <source>
        <strain evidence="4">CCMP 1984</strain>
    </source>
</reference>
<dbReference type="OrthoDB" id="1269963at2759"/>
<keyword evidence="1" id="KW-0808">Transferase</keyword>
<evidence type="ECO:0000256" key="1">
    <source>
        <dbReference type="ARBA" id="ARBA00022679"/>
    </source>
</evidence>
<dbReference type="GO" id="GO:0004421">
    <property type="term" value="F:hydroxymethylglutaryl-CoA synthase activity"/>
    <property type="evidence" value="ECO:0007669"/>
    <property type="project" value="TreeGrafter"/>
</dbReference>
<dbReference type="RefSeq" id="XP_009041860.1">
    <property type="nucleotide sequence ID" value="XM_009043612.1"/>
</dbReference>
<evidence type="ECO:0000313" key="3">
    <source>
        <dbReference type="EMBL" id="EGB03461.1"/>
    </source>
</evidence>
<evidence type="ECO:0000313" key="4">
    <source>
        <dbReference type="Proteomes" id="UP000002729"/>
    </source>
</evidence>
<dbReference type="eggNOG" id="KOG1393">
    <property type="taxonomic scope" value="Eukaryota"/>
</dbReference>
<dbReference type="Gene3D" id="3.40.47.10">
    <property type="match status" value="1"/>
</dbReference>
<dbReference type="Proteomes" id="UP000002729">
    <property type="component" value="Unassembled WGS sequence"/>
</dbReference>
<dbReference type="KEGG" id="aaf:AURANDRAFT_34044"/>
<gene>
    <name evidence="3" type="ORF">AURANDRAFT_34044</name>
</gene>
<accession>F0YN61</accession>
<dbReference type="InterPro" id="IPR016039">
    <property type="entry name" value="Thiolase-like"/>
</dbReference>
<dbReference type="PANTHER" id="PTHR43323:SF2">
    <property type="entry name" value="HYDROXYMETHYLGLUTARYL-COA SYNTHASE"/>
    <property type="match status" value="1"/>
</dbReference>
<feature type="domain" description="Hydroxymethylglutaryl-coenzyme A synthase N-terminal" evidence="2">
    <location>
        <begin position="1"/>
        <end position="96"/>
    </location>
</feature>
<dbReference type="PANTHER" id="PTHR43323">
    <property type="entry name" value="3-HYDROXY-3-METHYLGLUTARYL COENZYME A SYNTHASE"/>
    <property type="match status" value="1"/>
</dbReference>
<dbReference type="GO" id="GO:0010142">
    <property type="term" value="P:farnesyl diphosphate biosynthetic process, mevalonate pathway"/>
    <property type="evidence" value="ECO:0007669"/>
    <property type="project" value="TreeGrafter"/>
</dbReference>